<evidence type="ECO:0000313" key="3">
    <source>
        <dbReference type="Proteomes" id="UP000055045"/>
    </source>
</evidence>
<feature type="compositionally biased region" description="Basic and acidic residues" evidence="1">
    <location>
        <begin position="144"/>
        <end position="185"/>
    </location>
</feature>
<name>A0A101MRN8_PENFR</name>
<dbReference type="Proteomes" id="UP000055045">
    <property type="component" value="Unassembled WGS sequence"/>
</dbReference>
<gene>
    <name evidence="2" type="ORF">ACN42_g1539</name>
</gene>
<comment type="caution">
    <text evidence="2">The sequence shown here is derived from an EMBL/GenBank/DDBJ whole genome shotgun (WGS) entry which is preliminary data.</text>
</comment>
<reference evidence="2 3" key="1">
    <citation type="submission" date="2015-10" db="EMBL/GenBank/DDBJ databases">
        <title>Genome sequencing of Penicillium freii.</title>
        <authorList>
            <person name="Nguyen H.D."/>
            <person name="Visagie C.M."/>
            <person name="Seifert K.A."/>
        </authorList>
    </citation>
    <scope>NUCLEOTIDE SEQUENCE [LARGE SCALE GENOMIC DNA]</scope>
    <source>
        <strain evidence="2 3">DAOM 242723</strain>
    </source>
</reference>
<dbReference type="EMBL" id="LLXE01000025">
    <property type="protein sequence ID" value="KUM65486.1"/>
    <property type="molecule type" value="Genomic_DNA"/>
</dbReference>
<evidence type="ECO:0000313" key="2">
    <source>
        <dbReference type="EMBL" id="KUM65486.1"/>
    </source>
</evidence>
<proteinExistence type="predicted"/>
<protein>
    <submittedName>
        <fullName evidence="2">Uncharacterized protein</fullName>
    </submittedName>
</protein>
<accession>A0A101MRN8</accession>
<dbReference type="OrthoDB" id="4357111at2759"/>
<keyword evidence="3" id="KW-1185">Reference proteome</keyword>
<feature type="compositionally biased region" description="Acidic residues" evidence="1">
    <location>
        <begin position="203"/>
        <end position="214"/>
    </location>
</feature>
<feature type="region of interest" description="Disordered" evidence="1">
    <location>
        <begin position="124"/>
        <end position="219"/>
    </location>
</feature>
<dbReference type="AlphaFoldDB" id="A0A101MRN8"/>
<feature type="compositionally biased region" description="Acidic residues" evidence="1">
    <location>
        <begin position="124"/>
        <end position="143"/>
    </location>
</feature>
<evidence type="ECO:0000256" key="1">
    <source>
        <dbReference type="SAM" id="MobiDB-lite"/>
    </source>
</evidence>
<sequence length="440" mass="51986">MDDPSIPEVLLERFNQSYDHMKNIHAALRKMEGASITDETMEHLSISVAKMEMETGCPSPYFAPSEERMPDPTFEKLEDEPFASQQWNWGPPDSKEPPYYYLMIAFLYYQTDMKWLNRYLPEEQEDEKSSEESEEDMHQDEDDEKKHNSKQEGNKSPDGGEEHMCQEDMCEKENDEKELNGKQEGNESPEGSEEHMCEHEETSEWESNEESEKESEEHLEQRLKRREELRRLNEERRRKIYEAEEARMVYEWNVYHYYGFEHPKDHHGFRIIRTGHRNNPLQCHQWAVALIDMSDENRPSITELVVLANRILKAMNLQKRRLGTLQSDNNQLHHLFPTTIVTFDKYTRARVLSGYYDGGLKVHFTESLDFDPCTRYEFKGSLLEREWVSDAEYGDMMRRLAAWTWPIAQMNTAQTFTLPVISEGMGNGDHEIWQATSVIR</sequence>
<organism evidence="2 3">
    <name type="scientific">Penicillium freii</name>
    <dbReference type="NCBI Taxonomy" id="48697"/>
    <lineage>
        <taxon>Eukaryota</taxon>
        <taxon>Fungi</taxon>
        <taxon>Dikarya</taxon>
        <taxon>Ascomycota</taxon>
        <taxon>Pezizomycotina</taxon>
        <taxon>Eurotiomycetes</taxon>
        <taxon>Eurotiomycetidae</taxon>
        <taxon>Eurotiales</taxon>
        <taxon>Aspergillaceae</taxon>
        <taxon>Penicillium</taxon>
    </lineage>
</organism>
<feature type="compositionally biased region" description="Basic and acidic residues" evidence="1">
    <location>
        <begin position="192"/>
        <end position="202"/>
    </location>
</feature>